<dbReference type="Proteomes" id="UP000215335">
    <property type="component" value="Unassembled WGS sequence"/>
</dbReference>
<dbReference type="EMBL" id="NNAY01003452">
    <property type="protein sequence ID" value="OXU19396.1"/>
    <property type="molecule type" value="Genomic_DNA"/>
</dbReference>
<evidence type="ECO:0000313" key="2">
    <source>
        <dbReference type="Proteomes" id="UP000215335"/>
    </source>
</evidence>
<organism evidence="1 2">
    <name type="scientific">Trichomalopsis sarcophagae</name>
    <dbReference type="NCBI Taxonomy" id="543379"/>
    <lineage>
        <taxon>Eukaryota</taxon>
        <taxon>Metazoa</taxon>
        <taxon>Ecdysozoa</taxon>
        <taxon>Arthropoda</taxon>
        <taxon>Hexapoda</taxon>
        <taxon>Insecta</taxon>
        <taxon>Pterygota</taxon>
        <taxon>Neoptera</taxon>
        <taxon>Endopterygota</taxon>
        <taxon>Hymenoptera</taxon>
        <taxon>Apocrita</taxon>
        <taxon>Proctotrupomorpha</taxon>
        <taxon>Chalcidoidea</taxon>
        <taxon>Pteromalidae</taxon>
        <taxon>Pteromalinae</taxon>
        <taxon>Trichomalopsis</taxon>
    </lineage>
</organism>
<proteinExistence type="predicted"/>
<sequence>MALNIYAEIDCYVPRYGIPVIKTRYHGTVGMTTKNHYPRAHFQPVLQHERINRQIASSTSGFQTNDTIKKCLEQGDVEDVQGVLARDGREELATKNNTAVLLSAREVEVMKGDVKIVDFAEPKVNLAMPDEVSDSTDRGFAASEESSLGRAMFRRSSAENVLPPKEPRIRDIKQRIFDRLATVNDGPELQRILTLVEGMLKEGLTVW</sequence>
<keyword evidence="2" id="KW-1185">Reference proteome</keyword>
<gene>
    <name evidence="1" type="ORF">TSAR_010517</name>
</gene>
<accession>A0A232EM23</accession>
<feature type="non-terminal residue" evidence="1">
    <location>
        <position position="207"/>
    </location>
</feature>
<protein>
    <submittedName>
        <fullName evidence="1">Uncharacterized protein</fullName>
    </submittedName>
</protein>
<reference evidence="1 2" key="1">
    <citation type="journal article" date="2017" name="Curr. Biol.">
        <title>The Evolution of Venom by Co-option of Single-Copy Genes.</title>
        <authorList>
            <person name="Martinson E.O."/>
            <person name="Mrinalini"/>
            <person name="Kelkar Y.D."/>
            <person name="Chang C.H."/>
            <person name="Werren J.H."/>
        </authorList>
    </citation>
    <scope>NUCLEOTIDE SEQUENCE [LARGE SCALE GENOMIC DNA]</scope>
    <source>
        <strain evidence="1 2">Alberta</strain>
        <tissue evidence="1">Whole body</tissue>
    </source>
</reference>
<evidence type="ECO:0000313" key="1">
    <source>
        <dbReference type="EMBL" id="OXU19396.1"/>
    </source>
</evidence>
<comment type="caution">
    <text evidence="1">The sequence shown here is derived from an EMBL/GenBank/DDBJ whole genome shotgun (WGS) entry which is preliminary data.</text>
</comment>
<dbReference type="AlphaFoldDB" id="A0A232EM23"/>
<name>A0A232EM23_9HYME</name>